<organism evidence="1 2">
    <name type="scientific">Candidatus Termititenax persephonae</name>
    <dbReference type="NCBI Taxonomy" id="2218525"/>
    <lineage>
        <taxon>Bacteria</taxon>
        <taxon>Bacillati</taxon>
        <taxon>Candidatus Margulisiibacteriota</taxon>
        <taxon>Candidatus Termititenacia</taxon>
        <taxon>Candidatus Termititenacales</taxon>
        <taxon>Candidatus Termititenacaceae</taxon>
        <taxon>Candidatus Termititenax</taxon>
    </lineage>
</organism>
<keyword evidence="2" id="KW-1185">Reference proteome</keyword>
<sequence length="217" mass="24025">MSSINWLNASLRGRLGEVVGSSWRGKPYTKMYVPPTDPKTTGQTDVRGIFAHVGHLAHLLYKPVLEPYTYPVPHKHTKYNQMMMINKELYDDKVYDQSKVQILKGSLLSEPVESAGYDTDSGEADIVWYKGDDPARYDDTAIIVIYSEETDTVNVSIAKRQTQGVYPAIGKGLDAAKMHVYLMFVRQPQGAGDTGETSTTSYSTVEAVTRATPAKPA</sequence>
<gene>
    <name evidence="1" type="ORF">NO2_1610</name>
</gene>
<accession>A0A388TIV2</accession>
<evidence type="ECO:0000313" key="1">
    <source>
        <dbReference type="EMBL" id="GBR77185.1"/>
    </source>
</evidence>
<proteinExistence type="predicted"/>
<reference evidence="1 2" key="1">
    <citation type="journal article" date="2019" name="ISME J.">
        <title>Genome analyses of uncultured TG2/ZB3 bacteria in 'Margulisbacteria' specifically attached to ectosymbiotic spirochetes of protists in the termite gut.</title>
        <authorList>
            <person name="Utami Y.D."/>
            <person name="Kuwahara H."/>
            <person name="Igai K."/>
            <person name="Murakami T."/>
            <person name="Sugaya K."/>
            <person name="Morikawa T."/>
            <person name="Nagura Y."/>
            <person name="Yuki M."/>
            <person name="Deevong P."/>
            <person name="Inoue T."/>
            <person name="Kihara K."/>
            <person name="Lo N."/>
            <person name="Yamada A."/>
            <person name="Ohkuma M."/>
            <person name="Hongoh Y."/>
        </authorList>
    </citation>
    <scope>NUCLEOTIDE SEQUENCE [LARGE SCALE GENOMIC DNA]</scope>
    <source>
        <strain evidence="1">NkOx7-02</strain>
    </source>
</reference>
<protein>
    <submittedName>
        <fullName evidence="1">Uncharacterized protein</fullName>
    </submittedName>
</protein>
<name>A0A388TIV2_9BACT</name>
<dbReference type="Pfam" id="PF19781">
    <property type="entry name" value="DUF6266"/>
    <property type="match status" value="1"/>
</dbReference>
<dbReference type="InterPro" id="IPR046233">
    <property type="entry name" value="DUF6266"/>
</dbReference>
<dbReference type="Proteomes" id="UP000275925">
    <property type="component" value="Unassembled WGS sequence"/>
</dbReference>
<dbReference type="AlphaFoldDB" id="A0A388TIV2"/>
<comment type="caution">
    <text evidence="1">The sequence shown here is derived from an EMBL/GenBank/DDBJ whole genome shotgun (WGS) entry which is preliminary data.</text>
</comment>
<evidence type="ECO:0000313" key="2">
    <source>
        <dbReference type="Proteomes" id="UP000275925"/>
    </source>
</evidence>
<dbReference type="EMBL" id="BGZO01000131">
    <property type="protein sequence ID" value="GBR77185.1"/>
    <property type="molecule type" value="Genomic_DNA"/>
</dbReference>